<dbReference type="OrthoDB" id="3220652at2759"/>
<dbReference type="STRING" id="205917.A0A4Y9ZC75"/>
<feature type="region of interest" description="Disordered" evidence="1">
    <location>
        <begin position="1"/>
        <end position="22"/>
    </location>
</feature>
<evidence type="ECO:0000313" key="4">
    <source>
        <dbReference type="Proteomes" id="UP000298327"/>
    </source>
</evidence>
<evidence type="ECO:0000256" key="1">
    <source>
        <dbReference type="SAM" id="MobiDB-lite"/>
    </source>
</evidence>
<dbReference type="Pfam" id="PF00651">
    <property type="entry name" value="BTB"/>
    <property type="match status" value="1"/>
</dbReference>
<name>A0A4Y9ZC75_9AGAM</name>
<sequence length="368" mass="41525">MTSSSLFAPSPSPDLDTTIKSEPDTAPQICSEYWFNDGNIVLVAGSSLFKVHRGQLERHSEVFRDLFSIPQPKVQDSVHGAACIQLYDNPSDVFYLLKALYDGMYFKQPYSTEFPFLAAVLRLSTKYLIYNLRECCLARIAHDFPTTLEGWDLREKAVTDMNGRYGPRERIPSPILLINLARELDLMEILPAAFYDLSRYGTSKTVLGTPTPAVEFKVLETQEAPTVFLAHNDLVDTFRGREAAQRSVASFISKELSDRPISASCAHRNDEHGKLCRESFYFILLNTLRSAIDMLHRTDFSDGERMCGLRMCCFCKLDFAGAVKRAREQIWREIPGWFGMEGFEKMSRSPADVQGDMSACAPDVQMGS</sequence>
<evidence type="ECO:0000259" key="2">
    <source>
        <dbReference type="PROSITE" id="PS50097"/>
    </source>
</evidence>
<evidence type="ECO:0000313" key="3">
    <source>
        <dbReference type="EMBL" id="TFY71423.1"/>
    </source>
</evidence>
<dbReference type="PROSITE" id="PS50097">
    <property type="entry name" value="BTB"/>
    <property type="match status" value="1"/>
</dbReference>
<dbReference type="EMBL" id="SEOQ01000052">
    <property type="protein sequence ID" value="TFY71423.1"/>
    <property type="molecule type" value="Genomic_DNA"/>
</dbReference>
<organism evidence="3 4">
    <name type="scientific">Dentipellis fragilis</name>
    <dbReference type="NCBI Taxonomy" id="205917"/>
    <lineage>
        <taxon>Eukaryota</taxon>
        <taxon>Fungi</taxon>
        <taxon>Dikarya</taxon>
        <taxon>Basidiomycota</taxon>
        <taxon>Agaricomycotina</taxon>
        <taxon>Agaricomycetes</taxon>
        <taxon>Russulales</taxon>
        <taxon>Hericiaceae</taxon>
        <taxon>Dentipellis</taxon>
    </lineage>
</organism>
<dbReference type="AlphaFoldDB" id="A0A4Y9ZC75"/>
<dbReference type="SMART" id="SM00225">
    <property type="entry name" value="BTB"/>
    <property type="match status" value="1"/>
</dbReference>
<gene>
    <name evidence="3" type="ORF">EVG20_g1589</name>
</gene>
<dbReference type="Proteomes" id="UP000298327">
    <property type="component" value="Unassembled WGS sequence"/>
</dbReference>
<protein>
    <recommendedName>
        <fullName evidence="2">BTB domain-containing protein</fullName>
    </recommendedName>
</protein>
<dbReference type="InterPro" id="IPR000210">
    <property type="entry name" value="BTB/POZ_dom"/>
</dbReference>
<accession>A0A4Y9ZC75</accession>
<keyword evidence="4" id="KW-1185">Reference proteome</keyword>
<feature type="domain" description="BTB" evidence="2">
    <location>
        <begin position="38"/>
        <end position="103"/>
    </location>
</feature>
<dbReference type="InterPro" id="IPR011333">
    <property type="entry name" value="SKP1/BTB/POZ_sf"/>
</dbReference>
<dbReference type="Gene3D" id="3.30.710.10">
    <property type="entry name" value="Potassium Channel Kv1.1, Chain A"/>
    <property type="match status" value="1"/>
</dbReference>
<proteinExistence type="predicted"/>
<dbReference type="SUPFAM" id="SSF54695">
    <property type="entry name" value="POZ domain"/>
    <property type="match status" value="1"/>
</dbReference>
<reference evidence="3 4" key="1">
    <citation type="submission" date="2019-02" db="EMBL/GenBank/DDBJ databases">
        <title>Genome sequencing of the rare red list fungi Dentipellis fragilis.</title>
        <authorList>
            <person name="Buettner E."/>
            <person name="Kellner H."/>
        </authorList>
    </citation>
    <scope>NUCLEOTIDE SEQUENCE [LARGE SCALE GENOMIC DNA]</scope>
    <source>
        <strain evidence="3 4">DSM 105465</strain>
    </source>
</reference>
<comment type="caution">
    <text evidence="3">The sequence shown here is derived from an EMBL/GenBank/DDBJ whole genome shotgun (WGS) entry which is preliminary data.</text>
</comment>